<sequence length="218" mass="24468">MASKNDTTGMSMLAYVACMSEAERMQFAAKQVQPQPPPIAAAPPPKPPAVHQMPYTIRALFEPPGVLIESWRISLSEQPPGYEVAAFPITHDMPFYTGSLIVTQQVRDITDFLHADHLYTATLKPRKKLNKQTKARLVQNFPAIFTARGTMTFRNPLLRYFHDLRLFTRLQWIMLTRGDERLEAELQWVGGHCVVAWKAITKEASTAQSAGDAEDGIS</sequence>
<proteinExistence type="predicted"/>
<organism evidence="1 2">
    <name type="scientific">Ramularia collo-cygni</name>
    <dbReference type="NCBI Taxonomy" id="112498"/>
    <lineage>
        <taxon>Eukaryota</taxon>
        <taxon>Fungi</taxon>
        <taxon>Dikarya</taxon>
        <taxon>Ascomycota</taxon>
        <taxon>Pezizomycotina</taxon>
        <taxon>Dothideomycetes</taxon>
        <taxon>Dothideomycetidae</taxon>
        <taxon>Mycosphaerellales</taxon>
        <taxon>Mycosphaerellaceae</taxon>
        <taxon>Ramularia</taxon>
    </lineage>
</organism>
<protein>
    <submittedName>
        <fullName evidence="1">Uncharacterized protein</fullName>
    </submittedName>
</protein>
<name>A0A2D3V1L3_9PEZI</name>
<evidence type="ECO:0000313" key="1">
    <source>
        <dbReference type="EMBL" id="CZT24217.1"/>
    </source>
</evidence>
<dbReference type="GeneID" id="35604992"/>
<gene>
    <name evidence="1" type="ORF">RCC_09935</name>
</gene>
<keyword evidence="2" id="KW-1185">Reference proteome</keyword>
<accession>A0A2D3V1L3</accession>
<dbReference type="EMBL" id="FJUY01000020">
    <property type="protein sequence ID" value="CZT24217.1"/>
    <property type="molecule type" value="Genomic_DNA"/>
</dbReference>
<evidence type="ECO:0000313" key="2">
    <source>
        <dbReference type="Proteomes" id="UP000225277"/>
    </source>
</evidence>
<dbReference type="RefSeq" id="XP_023630941.1">
    <property type="nucleotide sequence ID" value="XM_023775173.1"/>
</dbReference>
<dbReference type="Proteomes" id="UP000225277">
    <property type="component" value="Unassembled WGS sequence"/>
</dbReference>
<dbReference type="AlphaFoldDB" id="A0A2D3V1L3"/>
<reference evidence="1 2" key="1">
    <citation type="submission" date="2016-03" db="EMBL/GenBank/DDBJ databases">
        <authorList>
            <person name="Ploux O."/>
        </authorList>
    </citation>
    <scope>NUCLEOTIDE SEQUENCE [LARGE SCALE GENOMIC DNA]</scope>
    <source>
        <strain evidence="1 2">URUG2</strain>
    </source>
</reference>